<dbReference type="Gene3D" id="1.50.10.20">
    <property type="match status" value="1"/>
</dbReference>
<sequence length="2022" mass="228776">MHHKPKNTYAYNFRRLLILLISFFLLQASAYAQDSKAIIRRIDSLAALGLPKSALTETERLERAADVEKDVTLQLAAAIYRMRFMSLTEESPLPAIVDRLKQKLRDARFPVKQILHSMLGNIYWKYCQQKRPSLYSYPDLNPAGTDITKWGHRNFYDEMGKEFALSLTDQTIAQRTPVDKFADLLEGDSATRYLRPTLYDLLVARALDLYLMDNGYFPRPLKPFDTTDDRFWADSKGFTAFTIPTTDTNSNVYKGFVLLQQATAFHMVQNHPEAIADLDLKRLVFLKQHTRHPNKPQLYLKGLEIIAAKTDLRSSADALQLMGKFYADNGDLTKAVSCYYAAIKRFPNSLAAKNAAGYLNIIKRLWMQIETENPNVSGKPLLGAISYTNIKAVTLSYYKLTPEQLSVYNKLAPDESWSFYKQPQYLKQKYIQGIKSLREQTIELPDLQDYKTHRTEFKIDPLEKGHYIIAARYISAQDTGYPSLFELHITDINYLVRELPDSKIGIVVAHRLTGKPMAGATVIADSVKRYTADKNGMVTLDVDHRNYSIKILAGSDSVISAKKYTYGARLSNLQKREVRTVFFTDRDLYRPGQTVYFSGLYSQTQGGNTSVIPGQRLSVKIKKNYITVIDSIPVVTNEFGTFYGSFVIPTNINGNIIFSTDQNNERDIRVEEYKRPTFEVELDPITKTYRPADSIRITGTVRAFAGHGISQARVAINVGWQLKAKTFSLDQKLKNILFDQRAFQLNDTVVTDGRGRFTYKFMAERGNGFDQGDVSYIYNVIASATDGNNETRKGTASVVAADNNVTLLPERRQRNVYFKGDTTIFKILLADLSGMPVKGKLNATIYALQKPPERPKEKFWYYDHADTFLIDSLPYQKNFPGYTYRSQNRTLVQRIDRAVGTAAAVADTLHSAELDLSVLDRLGSGKYRLVVKGETLAGDTATYTTDVIWYNGPTVPTDLYWIAAIPSKDPVANYQRYYVGNVKKSYVLIEVYDGPVLRSAEWRHLPAGKQQVIDIPTSYQGRGLSVQFMMMYDNRVDYVYFPAHKPLPEKLDIRFTTFRNKLQPGEKEQWKFQLRAKDNKIVPAQMVATLYDSALDGLRQSWDRNSWLVKNAEAERLPQYFAWERSGDNNHTTGSYLSTFTQPFYGFSRDHERFKMFSYNYHDNRPAAITPKTIKVNGKEVALPAYALREGYIEDSNDIFNDPALQDSYTMHETAVYNNYVTRRELSTPPGERFKTDALTYSTNEVTLRYINPRINFNETAFFYPELRTNKDGQISINFTMPQSLTQWRFKAFAHTRDLATVYVEQNIVTQKQLSVSAGMPRFFRSGDTITVAARVANLTSAKLKGRVQMQFFNGLNDQPIGIFADPKASEHPFELESQSNRSLNFKLIIPDGLDALTYRISAESGDFTDAEENTLPVLSKQVLVTTSLPMMVRPGERKSFTMDALAAKHSPTLKSRTLTLEYTTNTAWSAIQALPTLTDAADDSPEQMFGRYVGNGMAAHLISKQPVIKQIFDRWRSAGSNASLSNLEKNKELKTALLEESPWLRDAQTETGQKKRLALLFDVNQMSYDRQSTLNKLAAKQLADGGFAWFGGNVADSYITRYILAGIGQLNKAGATDEANKQALKTIADKAIKYSDTLLVRGIKDKRKTIDGVSPDELYAWYVRSYFADVPMGPEQKTILAERLKLADRQWLGKSKYEQGLIALTMLRNGKPEVTQKIVRSLMEAAQTSADMGMYWVDNRAGYYWYQAPIETQCLMIELFSEVGGYDKAIDEMKLWLIRNKQVNSWRSTKATAAACFALLINRTTALNTQADSKISIGGAELTALKPDIKAEAGTGYLKTTWTDGQIKPAMAKVDISNPGKSVGLGALYWQYLEDADKVKASQSGLQLERKYFIVTKDGPVVVDAKHQPKPGDLLKVVLYVKTDRDMEYIHVKDNRPAGTDPVDVLSAYKYQGGLYYYMVTRDLSTNFYISRLTKGNHVFEYEVRAAQPGNYSAGLSTIQSMYAPEFNATVGGQRVNVVAK</sequence>
<accession>A0A929KY90</accession>
<dbReference type="PANTHER" id="PTHR40094">
    <property type="entry name" value="ALPHA-2-MACROGLOBULIN HOMOLOG"/>
    <property type="match status" value="1"/>
</dbReference>
<keyword evidence="3" id="KW-0732">Signal</keyword>
<dbReference type="Pfam" id="PF17973">
    <property type="entry name" value="bMG10"/>
    <property type="match status" value="1"/>
</dbReference>
<dbReference type="InterPro" id="IPR051802">
    <property type="entry name" value="YfhM-like"/>
</dbReference>
<dbReference type="Gene3D" id="2.60.40.1930">
    <property type="match status" value="1"/>
</dbReference>
<evidence type="ECO:0000256" key="2">
    <source>
        <dbReference type="PROSITE-ProRule" id="PRU00339"/>
    </source>
</evidence>
<feature type="chain" id="PRO_5036805133" description="Alpha-2-macroglobulin domain-containing protein" evidence="3">
    <location>
        <begin position="33"/>
        <end position="2022"/>
    </location>
</feature>
<organism evidence="5 6">
    <name type="scientific">Mucilaginibacter myungsuensis</name>
    <dbReference type="NCBI Taxonomy" id="649104"/>
    <lineage>
        <taxon>Bacteria</taxon>
        <taxon>Pseudomonadati</taxon>
        <taxon>Bacteroidota</taxon>
        <taxon>Sphingobacteriia</taxon>
        <taxon>Sphingobacteriales</taxon>
        <taxon>Sphingobacteriaceae</taxon>
        <taxon>Mucilaginibacter</taxon>
    </lineage>
</organism>
<comment type="caution">
    <text evidence="5">The sequence shown here is derived from an EMBL/GenBank/DDBJ whole genome shotgun (WGS) entry which is preliminary data.</text>
</comment>
<dbReference type="SUPFAM" id="SSF48239">
    <property type="entry name" value="Terpenoid cyclases/Protein prenyltransferases"/>
    <property type="match status" value="1"/>
</dbReference>
<dbReference type="Gene3D" id="1.25.40.10">
    <property type="entry name" value="Tetratricopeptide repeat domain"/>
    <property type="match status" value="1"/>
</dbReference>
<dbReference type="InterPro" id="IPR008930">
    <property type="entry name" value="Terpenoid_cyclase/PrenylTrfase"/>
</dbReference>
<dbReference type="RefSeq" id="WP_194113128.1">
    <property type="nucleotide sequence ID" value="NZ_JADFFL010000008.1"/>
</dbReference>
<dbReference type="SMART" id="SM01360">
    <property type="entry name" value="A2M"/>
    <property type="match status" value="1"/>
</dbReference>
<name>A0A929KY90_9SPHI</name>
<feature type="signal peptide" evidence="3">
    <location>
        <begin position="1"/>
        <end position="32"/>
    </location>
</feature>
<protein>
    <recommendedName>
        <fullName evidence="4">Alpha-2-macroglobulin domain-containing protein</fullName>
    </recommendedName>
</protein>
<evidence type="ECO:0000256" key="3">
    <source>
        <dbReference type="SAM" id="SignalP"/>
    </source>
</evidence>
<feature type="domain" description="Alpha-2-macroglobulin" evidence="4">
    <location>
        <begin position="1260"/>
        <end position="1350"/>
    </location>
</feature>
<evidence type="ECO:0000256" key="1">
    <source>
        <dbReference type="ARBA" id="ARBA00010556"/>
    </source>
</evidence>
<gene>
    <name evidence="5" type="ORF">IRJ16_18495</name>
</gene>
<dbReference type="InterPro" id="IPR041246">
    <property type="entry name" value="Bact_MG10"/>
</dbReference>
<dbReference type="Pfam" id="PF01835">
    <property type="entry name" value="MG2"/>
    <property type="match status" value="1"/>
</dbReference>
<dbReference type="SUPFAM" id="SSF48452">
    <property type="entry name" value="TPR-like"/>
    <property type="match status" value="1"/>
</dbReference>
<evidence type="ECO:0000313" key="6">
    <source>
        <dbReference type="Proteomes" id="UP000622475"/>
    </source>
</evidence>
<dbReference type="InterPro" id="IPR019734">
    <property type="entry name" value="TPR_rpt"/>
</dbReference>
<dbReference type="InterPro" id="IPR001599">
    <property type="entry name" value="Macroglobln_a2"/>
</dbReference>
<dbReference type="Pfam" id="PF00207">
    <property type="entry name" value="A2M"/>
    <property type="match status" value="1"/>
</dbReference>
<evidence type="ECO:0000313" key="5">
    <source>
        <dbReference type="EMBL" id="MBE9663879.1"/>
    </source>
</evidence>
<dbReference type="PANTHER" id="PTHR40094:SF1">
    <property type="entry name" value="UBIQUITIN DOMAIN-CONTAINING PROTEIN"/>
    <property type="match status" value="1"/>
</dbReference>
<dbReference type="Proteomes" id="UP000622475">
    <property type="component" value="Unassembled WGS sequence"/>
</dbReference>
<dbReference type="PROSITE" id="PS50005">
    <property type="entry name" value="TPR"/>
    <property type="match status" value="1"/>
</dbReference>
<comment type="similarity">
    <text evidence="1">Belongs to the protease inhibitor I39 (alpha-2-macroglobulin) family. Bacterial alpha-2-macroglobulin subfamily.</text>
</comment>
<dbReference type="InterPro" id="IPR011990">
    <property type="entry name" value="TPR-like_helical_dom_sf"/>
</dbReference>
<evidence type="ECO:0000259" key="4">
    <source>
        <dbReference type="SMART" id="SM01360"/>
    </source>
</evidence>
<reference evidence="5" key="1">
    <citation type="submission" date="2020-10" db="EMBL/GenBank/DDBJ databases">
        <title>Mucilaginibacter mali sp. nov., isolated from rhizosphere soil of apple orchard.</title>
        <authorList>
            <person name="Lee J.-S."/>
            <person name="Kim H.S."/>
            <person name="Kim J.-S."/>
        </authorList>
    </citation>
    <scope>NUCLEOTIDE SEQUENCE</scope>
    <source>
        <strain evidence="5">KCTC 22746</strain>
    </source>
</reference>
<dbReference type="GO" id="GO:0004866">
    <property type="term" value="F:endopeptidase inhibitor activity"/>
    <property type="evidence" value="ECO:0007669"/>
    <property type="project" value="InterPro"/>
</dbReference>
<proteinExistence type="inferred from homology"/>
<keyword evidence="2" id="KW-0802">TPR repeat</keyword>
<feature type="repeat" description="TPR" evidence="2">
    <location>
        <begin position="316"/>
        <end position="349"/>
    </location>
</feature>
<keyword evidence="6" id="KW-1185">Reference proteome</keyword>
<dbReference type="SMART" id="SM00028">
    <property type="entry name" value="TPR"/>
    <property type="match status" value="1"/>
</dbReference>
<dbReference type="InterPro" id="IPR002890">
    <property type="entry name" value="MG2"/>
</dbReference>
<dbReference type="EMBL" id="JADFFL010000008">
    <property type="protein sequence ID" value="MBE9663879.1"/>
    <property type="molecule type" value="Genomic_DNA"/>
</dbReference>